<proteinExistence type="predicted"/>
<sequence length="730" mass="83192">MPIIDPNNKPWQSPAMIKKILQYTFCQTQMTINLRTKWMVLWKKILITFKTQMPLKRHRAYLSSYEDTFTGKEAVDFMMEVVPGIVGPTKSVTRDKCTALLQKVLEENVFSNVRYEIDQKFEDGGTIFKFPPKLNDSNGSRPRSSSVNDASMRVMMRTSQMKATFDPDIRRISNPIDKKDYSSVRHSTLGSRNNFCGSSETGHRSRQGIKLDGGKIETVASPISVLKTCDSSSKIMLSTPGYLKPSARRRSNSVSPILPVEIKAGKIFEPNSWRMCLLSQLRTLLDHKNLSCFLPDWFSDGDINFNCTEVGSNGIVKGYNEKEEIGEHVLGMMRFLVRFPFKTTAFVDANHQYVGIELDTFSNVLVELKKICYQGVFPPNLIYSIQAIFDNFNEDVENGRPKDHGNTLLRRLADKNLPGFLKGGTTSNNITPISGKVGSRPSLRSRGMLRQIPFQTIQDDTHKKFLSSKKQSDNLPGLIRPRDSSNNPMSPLFSPETVTGMESRYLADEAQMKEKLVKILCRFLLLMDSPTRRRLHIIIRFINRVSGNHTLKLSKTYSNRVVILKSITPLLIRCESHSIKPNAKIVAFLMDNESEVFAVPKSLINDHQNYLMDSDFAKNVRSKVNSQLSQMIPNVYSEDIVISSPVQYCQQIKPEEYVAQTVDPESHLIELLDNLLTNSKLDEITRKKKLKLFRRVYPAIFDKRFPTAVPDSPEPQDMPTFVQRIKKMLM</sequence>
<dbReference type="Proteomes" id="UP000095286">
    <property type="component" value="Unplaced"/>
</dbReference>
<dbReference type="WBParaSite" id="RSKR_0000001600.1">
    <property type="protein sequence ID" value="RSKR_0000001600.1"/>
    <property type="gene ID" value="RSKR_0000001600"/>
</dbReference>
<evidence type="ECO:0000313" key="2">
    <source>
        <dbReference type="WBParaSite" id="RSKR_0000001600.1"/>
    </source>
</evidence>
<protein>
    <submittedName>
        <fullName evidence="2">DEP domain-containing protein</fullName>
    </submittedName>
</protein>
<reference evidence="2" key="1">
    <citation type="submission" date="2016-11" db="UniProtKB">
        <authorList>
            <consortium name="WormBaseParasite"/>
        </authorList>
    </citation>
    <scope>IDENTIFICATION</scope>
    <source>
        <strain evidence="2">KR3021</strain>
    </source>
</reference>
<evidence type="ECO:0000313" key="1">
    <source>
        <dbReference type="Proteomes" id="UP000095286"/>
    </source>
</evidence>
<organism evidence="1 2">
    <name type="scientific">Rhabditophanes sp. KR3021</name>
    <dbReference type="NCBI Taxonomy" id="114890"/>
    <lineage>
        <taxon>Eukaryota</taxon>
        <taxon>Metazoa</taxon>
        <taxon>Ecdysozoa</taxon>
        <taxon>Nematoda</taxon>
        <taxon>Chromadorea</taxon>
        <taxon>Rhabditida</taxon>
        <taxon>Tylenchina</taxon>
        <taxon>Panagrolaimomorpha</taxon>
        <taxon>Strongyloidoidea</taxon>
        <taxon>Alloionematidae</taxon>
        <taxon>Rhabditophanes</taxon>
    </lineage>
</organism>
<accession>A0AC35TFK4</accession>
<name>A0AC35TFK4_9BILA</name>